<name>A0A1H9R2N3_9RHOB</name>
<keyword evidence="1" id="KW-1133">Transmembrane helix</keyword>
<keyword evidence="3" id="KW-1185">Reference proteome</keyword>
<sequence length="234" mass="25654">MTAMDLPAFLTMLDLAALALLGGAWLAIGWWIEHPDSARPSVTVLMADYRRAWMHELVTRQPRIFDATILSSLRQGTSFFASTCVICIGGVLALMGNAERLSGVAEGLHAGDRPDLLYQLRLAPVVLFLANGFLKFVWANRLFGYCAVLMASVPNDISDKRVYPRAAQAAEINIRAARAFNRGLRSMYFSLGALAWLLGPVPLMVAAALVVLLLWWRDFASGARTVLLDPPEGH</sequence>
<feature type="transmembrane region" description="Helical" evidence="1">
    <location>
        <begin position="188"/>
        <end position="216"/>
    </location>
</feature>
<keyword evidence="1" id="KW-0812">Transmembrane</keyword>
<keyword evidence="1" id="KW-0472">Membrane</keyword>
<dbReference type="Proteomes" id="UP000198885">
    <property type="component" value="Unassembled WGS sequence"/>
</dbReference>
<gene>
    <name evidence="2" type="ORF">SAMN04490244_102104</name>
</gene>
<dbReference type="EMBL" id="FOGU01000002">
    <property type="protein sequence ID" value="SER67101.1"/>
    <property type="molecule type" value="Genomic_DNA"/>
</dbReference>
<dbReference type="Pfam" id="PF04654">
    <property type="entry name" value="DUF599"/>
    <property type="match status" value="1"/>
</dbReference>
<proteinExistence type="predicted"/>
<accession>A0A1H9R2N3</accession>
<dbReference type="InterPro" id="IPR006747">
    <property type="entry name" value="DUF599"/>
</dbReference>
<feature type="transmembrane region" description="Helical" evidence="1">
    <location>
        <begin position="116"/>
        <end position="134"/>
    </location>
</feature>
<evidence type="ECO:0000256" key="1">
    <source>
        <dbReference type="SAM" id="Phobius"/>
    </source>
</evidence>
<evidence type="ECO:0000313" key="3">
    <source>
        <dbReference type="Proteomes" id="UP000198885"/>
    </source>
</evidence>
<dbReference type="STRING" id="641238.SAMN04490244_102104"/>
<evidence type="ECO:0000313" key="2">
    <source>
        <dbReference type="EMBL" id="SER67101.1"/>
    </source>
</evidence>
<feature type="transmembrane region" description="Helical" evidence="1">
    <location>
        <begin position="6"/>
        <end position="32"/>
    </location>
</feature>
<reference evidence="2 3" key="1">
    <citation type="submission" date="2016-10" db="EMBL/GenBank/DDBJ databases">
        <authorList>
            <person name="de Groot N.N."/>
        </authorList>
    </citation>
    <scope>NUCLEOTIDE SEQUENCE [LARGE SCALE GENOMIC DNA]</scope>
    <source>
        <strain evidence="2 3">DSM 23042</strain>
    </source>
</reference>
<protein>
    <submittedName>
        <fullName evidence="2">Uncharacterized membrane protein</fullName>
    </submittedName>
</protein>
<feature type="transmembrane region" description="Helical" evidence="1">
    <location>
        <begin position="79"/>
        <end position="96"/>
    </location>
</feature>
<dbReference type="PANTHER" id="PTHR31168">
    <property type="entry name" value="OS02G0292800 PROTEIN"/>
    <property type="match status" value="1"/>
</dbReference>
<dbReference type="RefSeq" id="WP_177190369.1">
    <property type="nucleotide sequence ID" value="NZ_CBDDGO010000004.1"/>
</dbReference>
<dbReference type="AlphaFoldDB" id="A0A1H9R2N3"/>
<dbReference type="PANTHER" id="PTHR31168:SF1">
    <property type="entry name" value="DUF599 FAMILY PROTEIN"/>
    <property type="match status" value="1"/>
</dbReference>
<organism evidence="2 3">
    <name type="scientific">Tranquillimonas rosea</name>
    <dbReference type="NCBI Taxonomy" id="641238"/>
    <lineage>
        <taxon>Bacteria</taxon>
        <taxon>Pseudomonadati</taxon>
        <taxon>Pseudomonadota</taxon>
        <taxon>Alphaproteobacteria</taxon>
        <taxon>Rhodobacterales</taxon>
        <taxon>Roseobacteraceae</taxon>
        <taxon>Tranquillimonas</taxon>
    </lineage>
</organism>